<sequence length="103" mass="11111">MEILALRLVTGEDVLGEVEVQSETEFVLVNPVGISVVRGQNGQPNIGFTPFPLHSIQKTGATIALAKKHVVYSYEPAEDFVSNYNQIFGSGLVVPPTKQIITG</sequence>
<dbReference type="Gene3D" id="2.30.30.100">
    <property type="match status" value="1"/>
</dbReference>
<gene>
    <name evidence="1" type="ORF">UFOVP250_157</name>
</gene>
<accession>A0A6J5LK70</accession>
<protein>
    <submittedName>
        <fullName evidence="1">Uncharacterized protein</fullName>
    </submittedName>
</protein>
<evidence type="ECO:0000313" key="1">
    <source>
        <dbReference type="EMBL" id="CAB4133390.1"/>
    </source>
</evidence>
<proteinExistence type="predicted"/>
<organism evidence="1">
    <name type="scientific">uncultured Caudovirales phage</name>
    <dbReference type="NCBI Taxonomy" id="2100421"/>
    <lineage>
        <taxon>Viruses</taxon>
        <taxon>Duplodnaviria</taxon>
        <taxon>Heunggongvirae</taxon>
        <taxon>Uroviricota</taxon>
        <taxon>Caudoviricetes</taxon>
        <taxon>Peduoviridae</taxon>
        <taxon>Maltschvirus</taxon>
        <taxon>Maltschvirus maltsch</taxon>
    </lineage>
</organism>
<dbReference type="EMBL" id="LR796270">
    <property type="protein sequence ID" value="CAB4133390.1"/>
    <property type="molecule type" value="Genomic_DNA"/>
</dbReference>
<name>A0A6J5LK70_9CAUD</name>
<reference evidence="1" key="1">
    <citation type="submission" date="2020-04" db="EMBL/GenBank/DDBJ databases">
        <authorList>
            <person name="Chiriac C."/>
            <person name="Salcher M."/>
            <person name="Ghai R."/>
            <person name="Kavagutti S V."/>
        </authorList>
    </citation>
    <scope>NUCLEOTIDE SEQUENCE</scope>
</reference>